<dbReference type="PANTHER" id="PTHR21236">
    <property type="entry name" value="GOLGI MEMBRANE PROTEIN YIP1"/>
    <property type="match status" value="1"/>
</dbReference>
<feature type="transmembrane region" description="Helical" evidence="6">
    <location>
        <begin position="216"/>
        <end position="236"/>
    </location>
</feature>
<evidence type="ECO:0000256" key="4">
    <source>
        <dbReference type="ARBA" id="ARBA00022989"/>
    </source>
</evidence>
<evidence type="ECO:0000256" key="6">
    <source>
        <dbReference type="SAM" id="Phobius"/>
    </source>
</evidence>
<accession>A0A7S2AG31</accession>
<dbReference type="EMBL" id="HBGR01000588">
    <property type="protein sequence ID" value="CAD9367085.1"/>
    <property type="molecule type" value="Transcribed_RNA"/>
</dbReference>
<keyword evidence="7" id="KW-0732">Signal</keyword>
<keyword evidence="3 6" id="KW-0812">Transmembrane</keyword>
<evidence type="ECO:0000256" key="5">
    <source>
        <dbReference type="ARBA" id="ARBA00023136"/>
    </source>
</evidence>
<dbReference type="GO" id="GO:0005802">
    <property type="term" value="C:trans-Golgi network"/>
    <property type="evidence" value="ECO:0007669"/>
    <property type="project" value="TreeGrafter"/>
</dbReference>
<feature type="signal peptide" evidence="7">
    <location>
        <begin position="1"/>
        <end position="29"/>
    </location>
</feature>
<organism evidence="8">
    <name type="scientific">Pycnococcus provasolii</name>
    <dbReference type="NCBI Taxonomy" id="41880"/>
    <lineage>
        <taxon>Eukaryota</taxon>
        <taxon>Viridiplantae</taxon>
        <taxon>Chlorophyta</taxon>
        <taxon>Pseudoscourfieldiophyceae</taxon>
        <taxon>Pseudoscourfieldiales</taxon>
        <taxon>Pycnococcaceae</taxon>
        <taxon>Pycnococcus</taxon>
    </lineage>
</organism>
<evidence type="ECO:0000313" key="8">
    <source>
        <dbReference type="EMBL" id="CAD9367085.1"/>
    </source>
</evidence>
<proteinExistence type="inferred from homology"/>
<gene>
    <name evidence="8" type="ORF">PPRO1471_LOCUS369</name>
</gene>
<evidence type="ECO:0000256" key="2">
    <source>
        <dbReference type="ARBA" id="ARBA00010596"/>
    </source>
</evidence>
<dbReference type="PANTHER" id="PTHR21236:SF2">
    <property type="entry name" value="PROTEIN YIPF"/>
    <property type="match status" value="1"/>
</dbReference>
<dbReference type="InterPro" id="IPR045231">
    <property type="entry name" value="Yip1/4-like"/>
</dbReference>
<keyword evidence="4 6" id="KW-1133">Transmembrane helix</keyword>
<feature type="transmembrane region" description="Helical" evidence="6">
    <location>
        <begin position="242"/>
        <end position="264"/>
    </location>
</feature>
<protein>
    <recommendedName>
        <fullName evidence="9">Protein YIP</fullName>
    </recommendedName>
</protein>
<dbReference type="GO" id="GO:0006888">
    <property type="term" value="P:endoplasmic reticulum to Golgi vesicle-mediated transport"/>
    <property type="evidence" value="ECO:0007669"/>
    <property type="project" value="InterPro"/>
</dbReference>
<sequence>MHARVRQSTGTQLFFLCLVLMSHFTFNAAGSAAGAGLPTTSQPQQQNQPQQQLQFMSFDSSQYGNAAGSGSAAYGGSAGGFAPPPPVGYAAGGVSADFSHVPVGGAFSAGPVGGGGAPRYDDDFDNEPPLLEELGINLRDVVAKSRAVLNPVKTNAHAFEDNDLSGPVMYILAMSVCHLLRGKLHFGILLGWSFVACVVASWCTSMIAGPGAGVDVWRGVSVIAYCALPMVFFSLFSLVVGGVFASMLAVVCVLWCTSAAANVLVGQNKQQLSGSWALVAYPCMLYYCVLAMLTLY</sequence>
<evidence type="ECO:0008006" key="9">
    <source>
        <dbReference type="Google" id="ProtNLM"/>
    </source>
</evidence>
<dbReference type="GO" id="GO:0016020">
    <property type="term" value="C:membrane"/>
    <property type="evidence" value="ECO:0007669"/>
    <property type="project" value="UniProtKB-SubCell"/>
</dbReference>
<feature type="chain" id="PRO_5031142608" description="Protein YIP" evidence="7">
    <location>
        <begin position="30"/>
        <end position="296"/>
    </location>
</feature>
<feature type="transmembrane region" description="Helical" evidence="6">
    <location>
        <begin position="184"/>
        <end position="204"/>
    </location>
</feature>
<keyword evidence="5 6" id="KW-0472">Membrane</keyword>
<feature type="transmembrane region" description="Helical" evidence="6">
    <location>
        <begin position="276"/>
        <end position="295"/>
    </location>
</feature>
<evidence type="ECO:0000256" key="1">
    <source>
        <dbReference type="ARBA" id="ARBA00004141"/>
    </source>
</evidence>
<comment type="similarity">
    <text evidence="2">Belongs to the YIP1 family.</text>
</comment>
<dbReference type="GO" id="GO:0048280">
    <property type="term" value="P:vesicle fusion with Golgi apparatus"/>
    <property type="evidence" value="ECO:0007669"/>
    <property type="project" value="TreeGrafter"/>
</dbReference>
<name>A0A7S2AG31_9CHLO</name>
<reference evidence="8" key="1">
    <citation type="submission" date="2021-01" db="EMBL/GenBank/DDBJ databases">
        <authorList>
            <person name="Corre E."/>
            <person name="Pelletier E."/>
            <person name="Niang G."/>
            <person name="Scheremetjew M."/>
            <person name="Finn R."/>
            <person name="Kale V."/>
            <person name="Holt S."/>
            <person name="Cochrane G."/>
            <person name="Meng A."/>
            <person name="Brown T."/>
            <person name="Cohen L."/>
        </authorList>
    </citation>
    <scope>NUCLEOTIDE SEQUENCE</scope>
    <source>
        <strain evidence="8">RCC733</strain>
    </source>
</reference>
<dbReference type="AlphaFoldDB" id="A0A7S2AG31"/>
<evidence type="ECO:0000256" key="7">
    <source>
        <dbReference type="SAM" id="SignalP"/>
    </source>
</evidence>
<evidence type="ECO:0000256" key="3">
    <source>
        <dbReference type="ARBA" id="ARBA00022692"/>
    </source>
</evidence>
<comment type="subcellular location">
    <subcellularLocation>
        <location evidence="1">Membrane</location>
        <topology evidence="1">Multi-pass membrane protein</topology>
    </subcellularLocation>
</comment>